<gene>
    <name evidence="1" type="ORF">BOKJ2_LOCUS7795</name>
</gene>
<accession>A0A811KTD5</accession>
<dbReference type="EMBL" id="CAJFDH010000004">
    <property type="protein sequence ID" value="CAD5218585.1"/>
    <property type="molecule type" value="Genomic_DNA"/>
</dbReference>
<proteinExistence type="predicted"/>
<protein>
    <submittedName>
        <fullName evidence="1">Uncharacterized protein</fullName>
    </submittedName>
</protein>
<dbReference type="EMBL" id="CAJFCW020000004">
    <property type="protein sequence ID" value="CAG9111060.1"/>
    <property type="molecule type" value="Genomic_DNA"/>
</dbReference>
<name>A0A811KTD5_9BILA</name>
<dbReference type="Proteomes" id="UP000783686">
    <property type="component" value="Unassembled WGS sequence"/>
</dbReference>
<dbReference type="AlphaFoldDB" id="A0A811KTD5"/>
<evidence type="ECO:0000313" key="1">
    <source>
        <dbReference type="EMBL" id="CAD5218585.1"/>
    </source>
</evidence>
<evidence type="ECO:0000313" key="2">
    <source>
        <dbReference type="Proteomes" id="UP000614601"/>
    </source>
</evidence>
<organism evidence="1 2">
    <name type="scientific">Bursaphelenchus okinawaensis</name>
    <dbReference type="NCBI Taxonomy" id="465554"/>
    <lineage>
        <taxon>Eukaryota</taxon>
        <taxon>Metazoa</taxon>
        <taxon>Ecdysozoa</taxon>
        <taxon>Nematoda</taxon>
        <taxon>Chromadorea</taxon>
        <taxon>Rhabditida</taxon>
        <taxon>Tylenchina</taxon>
        <taxon>Tylenchomorpha</taxon>
        <taxon>Aphelenchoidea</taxon>
        <taxon>Aphelenchoididae</taxon>
        <taxon>Bursaphelenchus</taxon>
    </lineage>
</organism>
<comment type="caution">
    <text evidence="1">The sequence shown here is derived from an EMBL/GenBank/DDBJ whole genome shotgun (WGS) entry which is preliminary data.</text>
</comment>
<sequence>MKFVNGTFVWIIDKFDSSIPHGSGYCKRFGLDDGDTRPYTVQIYPNGTEIFGKFTVDMLVKELRIDVSDILFWSVKISVNGARVFEFSVEDAHESDNDNSAWLRNVLNNRRVKVECKLKHYKGTEKELSDMLCCIL</sequence>
<keyword evidence="2" id="KW-1185">Reference proteome</keyword>
<dbReference type="Proteomes" id="UP000614601">
    <property type="component" value="Unassembled WGS sequence"/>
</dbReference>
<reference evidence="1" key="1">
    <citation type="submission" date="2020-09" db="EMBL/GenBank/DDBJ databases">
        <authorList>
            <person name="Kikuchi T."/>
        </authorList>
    </citation>
    <scope>NUCLEOTIDE SEQUENCE</scope>
    <source>
        <strain evidence="1">SH1</strain>
    </source>
</reference>